<evidence type="ECO:0000313" key="2">
    <source>
        <dbReference type="EMBL" id="TDQ41419.1"/>
    </source>
</evidence>
<proteinExistence type="predicted"/>
<keyword evidence="3" id="KW-1185">Reference proteome</keyword>
<evidence type="ECO:0000256" key="1">
    <source>
        <dbReference type="SAM" id="Phobius"/>
    </source>
</evidence>
<dbReference type="Proteomes" id="UP000295375">
    <property type="component" value="Unassembled WGS sequence"/>
</dbReference>
<keyword evidence="1" id="KW-1133">Transmembrane helix</keyword>
<sequence>MKQHLVALLRQLPINFLAITGLLIFGTLCGRQSSAFFPAGIKTGEVLARTVVLSEAGNPIFVVFDK</sequence>
<comment type="caution">
    <text evidence="2">The sequence shown here is derived from an EMBL/GenBank/DDBJ whole genome shotgun (WGS) entry which is preliminary data.</text>
</comment>
<name>A0A4R6U9B9_9GAMM</name>
<keyword evidence="1" id="KW-0812">Transmembrane</keyword>
<dbReference type="AlphaFoldDB" id="A0A4R6U9B9"/>
<organism evidence="2 3">
    <name type="scientific">Permianibacter aggregans</name>
    <dbReference type="NCBI Taxonomy" id="1510150"/>
    <lineage>
        <taxon>Bacteria</taxon>
        <taxon>Pseudomonadati</taxon>
        <taxon>Pseudomonadota</taxon>
        <taxon>Gammaproteobacteria</taxon>
        <taxon>Pseudomonadales</taxon>
        <taxon>Pseudomonadaceae</taxon>
        <taxon>Permianibacter</taxon>
    </lineage>
</organism>
<accession>A0A4R6U9B9</accession>
<gene>
    <name evidence="2" type="ORF">EV696_1401</name>
</gene>
<feature type="non-terminal residue" evidence="2">
    <location>
        <position position="66"/>
    </location>
</feature>
<reference evidence="2 3" key="1">
    <citation type="submission" date="2019-03" db="EMBL/GenBank/DDBJ databases">
        <title>Genomic Encyclopedia of Type Strains, Phase IV (KMG-IV): sequencing the most valuable type-strain genomes for metagenomic binning, comparative biology and taxonomic classification.</title>
        <authorList>
            <person name="Goeker M."/>
        </authorList>
    </citation>
    <scope>NUCLEOTIDE SEQUENCE [LARGE SCALE GENOMIC DNA]</scope>
    <source>
        <strain evidence="2 3">DSM 103792</strain>
    </source>
</reference>
<dbReference type="RefSeq" id="WP_133593973.1">
    <property type="nucleotide sequence ID" value="NZ_SNYM01000040.1"/>
</dbReference>
<dbReference type="EMBL" id="SNYM01000040">
    <property type="protein sequence ID" value="TDQ41419.1"/>
    <property type="molecule type" value="Genomic_DNA"/>
</dbReference>
<protein>
    <submittedName>
        <fullName evidence="2">Uncharacterized protein</fullName>
    </submittedName>
</protein>
<feature type="transmembrane region" description="Helical" evidence="1">
    <location>
        <begin position="12"/>
        <end position="30"/>
    </location>
</feature>
<keyword evidence="1" id="KW-0472">Membrane</keyword>
<evidence type="ECO:0000313" key="3">
    <source>
        <dbReference type="Proteomes" id="UP000295375"/>
    </source>
</evidence>